<dbReference type="EMBL" id="VFPG01000002">
    <property type="protein sequence ID" value="TQM26306.1"/>
    <property type="molecule type" value="Genomic_DNA"/>
</dbReference>
<dbReference type="PANTHER" id="PTHR30502">
    <property type="entry name" value="2-KETO-3-DEOXY-L-RHAMNONATE ALDOLASE"/>
    <property type="match status" value="1"/>
</dbReference>
<feature type="domain" description="HpcH/HpaI aldolase/citrate lyase" evidence="4">
    <location>
        <begin position="19"/>
        <end position="213"/>
    </location>
</feature>
<comment type="caution">
    <text evidence="5">The sequence shown here is derived from an EMBL/GenBank/DDBJ whole genome shotgun (WGS) entry which is preliminary data.</text>
</comment>
<dbReference type="GO" id="GO:0016832">
    <property type="term" value="F:aldehyde-lyase activity"/>
    <property type="evidence" value="ECO:0007669"/>
    <property type="project" value="TreeGrafter"/>
</dbReference>
<dbReference type="Pfam" id="PF03328">
    <property type="entry name" value="HpcH_HpaI"/>
    <property type="match status" value="1"/>
</dbReference>
<dbReference type="AlphaFoldDB" id="A0A543EXJ5"/>
<evidence type="ECO:0000256" key="3">
    <source>
        <dbReference type="ARBA" id="ARBA00023239"/>
    </source>
</evidence>
<evidence type="ECO:0000313" key="6">
    <source>
        <dbReference type="Proteomes" id="UP000316331"/>
    </source>
</evidence>
<keyword evidence="6" id="KW-1185">Reference proteome</keyword>
<evidence type="ECO:0000313" key="5">
    <source>
        <dbReference type="EMBL" id="TQM26306.1"/>
    </source>
</evidence>
<proteinExistence type="inferred from homology"/>
<comment type="similarity">
    <text evidence="1">Belongs to the HpcH/HpaI aldolase family.</text>
</comment>
<dbReference type="RefSeq" id="WP_141812864.1">
    <property type="nucleotide sequence ID" value="NZ_VFPG01000002.1"/>
</dbReference>
<sequence>MLRANEVKRKLARGDLVHGLFCTAPAPEFVEMIAHGGYDFVVLDTEHTLLGGRELIHAIRAAEACGLTPFVRIAKGDFATGLRALDAGAMGIVVPHVRSRADVSAAIDALYYAPLGKRSLGSGRSSGFGRYDPVEHLRRANDEIMLVALIEDAEGVADIDRILSGGGVDMVLPGPADLSQSFGVPWQLGDVRVRDALDRLRAACAEHGVPYCAMARTSQRYAQWRAADVRAFVCGDAVDLAAAALRRGLAELRG</sequence>
<organism evidence="5 6">
    <name type="scientific">Nocardia bhagyanarayanae</name>
    <dbReference type="NCBI Taxonomy" id="1215925"/>
    <lineage>
        <taxon>Bacteria</taxon>
        <taxon>Bacillati</taxon>
        <taxon>Actinomycetota</taxon>
        <taxon>Actinomycetes</taxon>
        <taxon>Mycobacteriales</taxon>
        <taxon>Nocardiaceae</taxon>
        <taxon>Nocardia</taxon>
    </lineage>
</organism>
<dbReference type="PANTHER" id="PTHR30502:SF0">
    <property type="entry name" value="PHOSPHOENOLPYRUVATE CARBOXYLASE FAMILY PROTEIN"/>
    <property type="match status" value="1"/>
</dbReference>
<evidence type="ECO:0000256" key="2">
    <source>
        <dbReference type="ARBA" id="ARBA00022723"/>
    </source>
</evidence>
<dbReference type="GO" id="GO:0046872">
    <property type="term" value="F:metal ion binding"/>
    <property type="evidence" value="ECO:0007669"/>
    <property type="project" value="UniProtKB-KW"/>
</dbReference>
<keyword evidence="2" id="KW-0479">Metal-binding</keyword>
<accession>A0A543EXJ5</accession>
<dbReference type="OrthoDB" id="86160at2"/>
<keyword evidence="3" id="KW-0456">Lyase</keyword>
<name>A0A543EXJ5_9NOCA</name>
<dbReference type="InterPro" id="IPR050251">
    <property type="entry name" value="HpcH-HpaI_aldolase"/>
</dbReference>
<gene>
    <name evidence="5" type="ORF">FB390_6492</name>
</gene>
<dbReference type="InterPro" id="IPR015813">
    <property type="entry name" value="Pyrv/PenolPyrv_kinase-like_dom"/>
</dbReference>
<dbReference type="InterPro" id="IPR005000">
    <property type="entry name" value="Aldolase/citrate-lyase_domain"/>
</dbReference>
<dbReference type="Proteomes" id="UP000316331">
    <property type="component" value="Unassembled WGS sequence"/>
</dbReference>
<dbReference type="Gene3D" id="3.20.20.60">
    <property type="entry name" value="Phosphoenolpyruvate-binding domains"/>
    <property type="match status" value="1"/>
</dbReference>
<reference evidence="5 6" key="1">
    <citation type="submission" date="2019-06" db="EMBL/GenBank/DDBJ databases">
        <title>Sequencing the genomes of 1000 actinobacteria strains.</title>
        <authorList>
            <person name="Klenk H.-P."/>
        </authorList>
    </citation>
    <scope>NUCLEOTIDE SEQUENCE [LARGE SCALE GENOMIC DNA]</scope>
    <source>
        <strain evidence="5 6">DSM 103495</strain>
    </source>
</reference>
<dbReference type="SUPFAM" id="SSF51621">
    <property type="entry name" value="Phosphoenolpyruvate/pyruvate domain"/>
    <property type="match status" value="1"/>
</dbReference>
<evidence type="ECO:0000259" key="4">
    <source>
        <dbReference type="Pfam" id="PF03328"/>
    </source>
</evidence>
<protein>
    <submittedName>
        <fullName evidence="5">4-hydroxy-2-oxoheptanedioate aldolase</fullName>
    </submittedName>
</protein>
<dbReference type="InterPro" id="IPR040442">
    <property type="entry name" value="Pyrv_kinase-like_dom_sf"/>
</dbReference>
<dbReference type="GO" id="GO:0005737">
    <property type="term" value="C:cytoplasm"/>
    <property type="evidence" value="ECO:0007669"/>
    <property type="project" value="TreeGrafter"/>
</dbReference>
<evidence type="ECO:0000256" key="1">
    <source>
        <dbReference type="ARBA" id="ARBA00005568"/>
    </source>
</evidence>